<dbReference type="OrthoDB" id="10347552at2759"/>
<comment type="caution">
    <text evidence="1">The sequence shown here is derived from an EMBL/GenBank/DDBJ whole genome shotgun (WGS) entry which is preliminary data.</text>
</comment>
<proteinExistence type="predicted"/>
<reference evidence="2" key="1">
    <citation type="journal article" date="2023" name="Commun. Biol.">
        <title>Genome analysis of Parmales, the sister group of diatoms, reveals the evolutionary specialization of diatoms from phago-mixotrophs to photoautotrophs.</title>
        <authorList>
            <person name="Ban H."/>
            <person name="Sato S."/>
            <person name="Yoshikawa S."/>
            <person name="Yamada K."/>
            <person name="Nakamura Y."/>
            <person name="Ichinomiya M."/>
            <person name="Sato N."/>
            <person name="Blanc-Mathieu R."/>
            <person name="Endo H."/>
            <person name="Kuwata A."/>
            <person name="Ogata H."/>
        </authorList>
    </citation>
    <scope>NUCLEOTIDE SEQUENCE [LARGE SCALE GENOMIC DNA]</scope>
</reference>
<protein>
    <submittedName>
        <fullName evidence="1">Uncharacterized protein</fullName>
    </submittedName>
</protein>
<evidence type="ECO:0000313" key="2">
    <source>
        <dbReference type="Proteomes" id="UP001165065"/>
    </source>
</evidence>
<gene>
    <name evidence="1" type="ORF">TrCOL_g5437</name>
</gene>
<evidence type="ECO:0000313" key="1">
    <source>
        <dbReference type="EMBL" id="GMI47658.1"/>
    </source>
</evidence>
<dbReference type="Proteomes" id="UP001165065">
    <property type="component" value="Unassembled WGS sequence"/>
</dbReference>
<dbReference type="AlphaFoldDB" id="A0A9W7GPC8"/>
<organism evidence="1 2">
    <name type="scientific">Triparma columacea</name>
    <dbReference type="NCBI Taxonomy" id="722753"/>
    <lineage>
        <taxon>Eukaryota</taxon>
        <taxon>Sar</taxon>
        <taxon>Stramenopiles</taxon>
        <taxon>Ochrophyta</taxon>
        <taxon>Bolidophyceae</taxon>
        <taxon>Parmales</taxon>
        <taxon>Triparmaceae</taxon>
        <taxon>Triparma</taxon>
    </lineage>
</organism>
<name>A0A9W7GPC8_9STRA</name>
<sequence length="137" mass="14793">MGLWRHPCSPLVVRPVPLAPTEHTIGPSNVVLYTPTTTNTSEELPEPNSFVTFALDSSPDVPSFITESGDSFLSSSVPGLQNVNVKGGGKKDPRILNGDCWSEFRVGYIGDTVKKLTAKANNKYSNRISSGEISLKE</sequence>
<accession>A0A9W7GPC8</accession>
<keyword evidence="2" id="KW-1185">Reference proteome</keyword>
<dbReference type="EMBL" id="BRYA01000353">
    <property type="protein sequence ID" value="GMI47658.1"/>
    <property type="molecule type" value="Genomic_DNA"/>
</dbReference>